<accession>X8CHI7</accession>
<comment type="caution">
    <text evidence="2">The sequence shown here is derived from an EMBL/GenBank/DDBJ whole genome shotgun (WGS) entry which is preliminary data.</text>
</comment>
<sequence length="105" mass="11370">MSRKHNTSPTRRRFNQRGGTVSDTMPGSGGVDRFIGRCQPRPRRGDDLTKCVSVRVQFDDSWSGCQGAGPQLGPARSIATKQVVPTDAAAWRTCRAIARHAATSS</sequence>
<dbReference type="EMBL" id="JAOB01000032">
    <property type="protein sequence ID" value="EUA54755.1"/>
    <property type="molecule type" value="Genomic_DNA"/>
</dbReference>
<organism evidence="2">
    <name type="scientific">Mycobacterium xenopi 4042</name>
    <dbReference type="NCBI Taxonomy" id="1299334"/>
    <lineage>
        <taxon>Bacteria</taxon>
        <taxon>Bacillati</taxon>
        <taxon>Actinomycetota</taxon>
        <taxon>Actinomycetes</taxon>
        <taxon>Mycobacteriales</taxon>
        <taxon>Mycobacteriaceae</taxon>
        <taxon>Mycobacterium</taxon>
    </lineage>
</organism>
<reference evidence="2" key="1">
    <citation type="submission" date="2014-01" db="EMBL/GenBank/DDBJ databases">
        <authorList>
            <person name="Brown-Elliot B."/>
            <person name="Wallace R."/>
            <person name="Lenaerts A."/>
            <person name="Ordway D."/>
            <person name="DeGroote M.A."/>
            <person name="Parker T."/>
            <person name="Sizemore C."/>
            <person name="Tallon L.J."/>
            <person name="Sadzewicz L.K."/>
            <person name="Sengamalay N."/>
            <person name="Fraser C.M."/>
            <person name="Hine E."/>
            <person name="Shefchek K.A."/>
            <person name="Das S.P."/>
            <person name="Tettelin H."/>
        </authorList>
    </citation>
    <scope>NUCLEOTIDE SEQUENCE [LARGE SCALE GENOMIC DNA]</scope>
    <source>
        <strain evidence="2">4042</strain>
    </source>
</reference>
<evidence type="ECO:0000256" key="1">
    <source>
        <dbReference type="SAM" id="MobiDB-lite"/>
    </source>
</evidence>
<dbReference type="AlphaFoldDB" id="X8CHI7"/>
<proteinExistence type="predicted"/>
<feature type="region of interest" description="Disordered" evidence="1">
    <location>
        <begin position="1"/>
        <end position="46"/>
    </location>
</feature>
<evidence type="ECO:0000313" key="2">
    <source>
        <dbReference type="EMBL" id="EUA54755.1"/>
    </source>
</evidence>
<name>X8CHI7_MYCXE</name>
<dbReference type="PATRIC" id="fig|1299334.3.peg.3448"/>
<feature type="compositionally biased region" description="Basic residues" evidence="1">
    <location>
        <begin position="1"/>
        <end position="15"/>
    </location>
</feature>
<gene>
    <name evidence="2" type="ORF">I553_1650</name>
</gene>
<protein>
    <submittedName>
        <fullName evidence="2">Uncharacterized protein</fullName>
    </submittedName>
</protein>